<name>A0A939H747_9CLOT</name>
<reference evidence="1" key="1">
    <citation type="submission" date="2021-03" db="EMBL/GenBank/DDBJ databases">
        <title>Proteiniclasticum marinus sp. nov., isolated from tidal flat sediment.</title>
        <authorList>
            <person name="Namirimu T."/>
            <person name="Yang J.-A."/>
            <person name="Yang S.-H."/>
            <person name="Kim Y.-J."/>
            <person name="Kwon K.K."/>
        </authorList>
    </citation>
    <scope>NUCLEOTIDE SEQUENCE</scope>
    <source>
        <strain evidence="1">SCR006</strain>
    </source>
</reference>
<sequence length="297" mass="33052">MPNVINYASRFERQIEQQYAKELTSGALARNKKYNFINAKTIQIPTLALTGYKDHARDGSVNKGTVSNTYTPYALTHDRDISFFVDDMDVDETNLVVSAANITATFNTEQAIPETDAYRYSKLYQDFKANGGVVKTTALTDTNILAEFDKMMEDMDEAGVPESGRILYLTPTIYTMIKNAEKIQRTLEATGQAAINRHVRSLDEVEIQKVPSDRLKTAYDFAEGFAPAVTAKQIRMMLVHPATAVIAPVKVADVFIWGKGQTPQSAFGHLYQNRSYQDLFVIKQKVAGVAINAEAEA</sequence>
<protein>
    <submittedName>
        <fullName evidence="1">Capsid protein</fullName>
    </submittedName>
</protein>
<dbReference type="AlphaFoldDB" id="A0A939H747"/>
<dbReference type="Proteomes" id="UP000664218">
    <property type="component" value="Unassembled WGS sequence"/>
</dbReference>
<proteinExistence type="predicted"/>
<dbReference type="EMBL" id="JAFNJU010000003">
    <property type="protein sequence ID" value="MBO1264366.1"/>
    <property type="molecule type" value="Genomic_DNA"/>
</dbReference>
<organism evidence="1 2">
    <name type="scientific">Proteiniclasticum aestuarii</name>
    <dbReference type="NCBI Taxonomy" id="2817862"/>
    <lineage>
        <taxon>Bacteria</taxon>
        <taxon>Bacillati</taxon>
        <taxon>Bacillota</taxon>
        <taxon>Clostridia</taxon>
        <taxon>Eubacteriales</taxon>
        <taxon>Clostridiaceae</taxon>
        <taxon>Proteiniclasticum</taxon>
    </lineage>
</organism>
<accession>A0A939H747</accession>
<comment type="caution">
    <text evidence="1">The sequence shown here is derived from an EMBL/GenBank/DDBJ whole genome shotgun (WGS) entry which is preliminary data.</text>
</comment>
<dbReference type="RefSeq" id="WP_207598881.1">
    <property type="nucleotide sequence ID" value="NZ_JAFNJU010000003.1"/>
</dbReference>
<keyword evidence="2" id="KW-1185">Reference proteome</keyword>
<evidence type="ECO:0000313" key="1">
    <source>
        <dbReference type="EMBL" id="MBO1264366.1"/>
    </source>
</evidence>
<gene>
    <name evidence="1" type="ORF">J3A84_04835</name>
</gene>
<evidence type="ECO:0000313" key="2">
    <source>
        <dbReference type="Proteomes" id="UP000664218"/>
    </source>
</evidence>